<dbReference type="AlphaFoldDB" id="A0A975H309"/>
<evidence type="ECO:0000259" key="1">
    <source>
        <dbReference type="Pfam" id="PF17775"/>
    </source>
</evidence>
<organism evidence="2 3">
    <name type="scientific">Ottowia testudinis</name>
    <dbReference type="NCBI Taxonomy" id="2816950"/>
    <lineage>
        <taxon>Bacteria</taxon>
        <taxon>Pseudomonadati</taxon>
        <taxon>Pseudomonadota</taxon>
        <taxon>Betaproteobacteria</taxon>
        <taxon>Burkholderiales</taxon>
        <taxon>Comamonadaceae</taxon>
        <taxon>Ottowia</taxon>
    </lineage>
</organism>
<sequence>MKPADAGACPCGRLDAKRRPLNWNACCGRYVDHFSSAPAPDAESLMRSRYSAFVRERAGYLLATWAPSHRPVALDFEPGCQWLGLDVRAHRMLDGTHAEVEFIARSRLRGRATRLHERSRFVRAHDADGTARWFYVDGEIFE</sequence>
<dbReference type="Proteomes" id="UP000663903">
    <property type="component" value="Chromosome"/>
</dbReference>
<dbReference type="KEGG" id="otd:J1M35_20365"/>
<dbReference type="EMBL" id="CP071796">
    <property type="protein sequence ID" value="QTD45334.1"/>
    <property type="molecule type" value="Genomic_DNA"/>
</dbReference>
<dbReference type="Gene3D" id="3.10.450.50">
    <property type="match status" value="1"/>
</dbReference>
<dbReference type="InterPro" id="IPR032710">
    <property type="entry name" value="NTF2-like_dom_sf"/>
</dbReference>
<protein>
    <recommendedName>
        <fullName evidence="1">YchJ-like middle NTF2-like domain-containing protein</fullName>
    </recommendedName>
</protein>
<evidence type="ECO:0000313" key="2">
    <source>
        <dbReference type="EMBL" id="QTD45334.1"/>
    </source>
</evidence>
<feature type="domain" description="YchJ-like middle NTF2-like" evidence="1">
    <location>
        <begin position="41"/>
        <end position="138"/>
    </location>
</feature>
<keyword evidence="3" id="KW-1185">Reference proteome</keyword>
<dbReference type="Pfam" id="PF17775">
    <property type="entry name" value="YchJ_M-like"/>
    <property type="match status" value="1"/>
</dbReference>
<proteinExistence type="predicted"/>
<reference evidence="2" key="1">
    <citation type="submission" date="2021-03" db="EMBL/GenBank/DDBJ databases">
        <title>Ottowia sp. 27C isolated from the cloaca of a Giant Asian pond turtle (Heosemys grandis).</title>
        <authorList>
            <person name="Spergser J."/>
            <person name="Busse H.-J."/>
        </authorList>
    </citation>
    <scope>NUCLEOTIDE SEQUENCE</scope>
    <source>
        <strain evidence="2">27C</strain>
    </source>
</reference>
<name>A0A975H309_9BURK</name>
<dbReference type="SUPFAM" id="SSF54427">
    <property type="entry name" value="NTF2-like"/>
    <property type="match status" value="1"/>
</dbReference>
<evidence type="ECO:0000313" key="3">
    <source>
        <dbReference type="Proteomes" id="UP000663903"/>
    </source>
</evidence>
<accession>A0A975H309</accession>
<dbReference type="InterPro" id="IPR048469">
    <property type="entry name" value="YchJ-like_M"/>
</dbReference>
<dbReference type="RefSeq" id="WP_208009084.1">
    <property type="nucleotide sequence ID" value="NZ_CP071796.1"/>
</dbReference>
<gene>
    <name evidence="2" type="ORF">J1M35_20365</name>
</gene>